<evidence type="ECO:0000313" key="1">
    <source>
        <dbReference type="EMBL" id="KKL65730.1"/>
    </source>
</evidence>
<name>A0A0F9G874_9ZZZZ</name>
<sequence length="120" mass="14191">MNKEISKKMTKCYNCGTFKDILHSIPPGLRCKTCYSNERSYLFKLLMDLISESNTHWGYSKKQIEYFRNFDISSLKHTIHAHYSYRPNSYHGLYVDEIEDAVLSIKPRKMHGFIQFRGVT</sequence>
<proteinExistence type="predicted"/>
<organism evidence="1">
    <name type="scientific">marine sediment metagenome</name>
    <dbReference type="NCBI Taxonomy" id="412755"/>
    <lineage>
        <taxon>unclassified sequences</taxon>
        <taxon>metagenomes</taxon>
        <taxon>ecological metagenomes</taxon>
    </lineage>
</organism>
<protein>
    <submittedName>
        <fullName evidence="1">Uncharacterized protein</fullName>
    </submittedName>
</protein>
<dbReference type="EMBL" id="LAZR01027438">
    <property type="protein sequence ID" value="KKL65730.1"/>
    <property type="molecule type" value="Genomic_DNA"/>
</dbReference>
<reference evidence="1" key="1">
    <citation type="journal article" date="2015" name="Nature">
        <title>Complex archaea that bridge the gap between prokaryotes and eukaryotes.</title>
        <authorList>
            <person name="Spang A."/>
            <person name="Saw J.H."/>
            <person name="Jorgensen S.L."/>
            <person name="Zaremba-Niedzwiedzka K."/>
            <person name="Martijn J."/>
            <person name="Lind A.E."/>
            <person name="van Eijk R."/>
            <person name="Schleper C."/>
            <person name="Guy L."/>
            <person name="Ettema T.J."/>
        </authorList>
    </citation>
    <scope>NUCLEOTIDE SEQUENCE</scope>
</reference>
<comment type="caution">
    <text evidence="1">The sequence shown here is derived from an EMBL/GenBank/DDBJ whole genome shotgun (WGS) entry which is preliminary data.</text>
</comment>
<dbReference type="AlphaFoldDB" id="A0A0F9G874"/>
<accession>A0A0F9G874</accession>
<gene>
    <name evidence="1" type="ORF">LCGC14_2152040</name>
</gene>